<dbReference type="Proteomes" id="UP000682733">
    <property type="component" value="Unassembled WGS sequence"/>
</dbReference>
<dbReference type="GO" id="GO:0006275">
    <property type="term" value="P:regulation of DNA replication"/>
    <property type="evidence" value="ECO:0007669"/>
    <property type="project" value="InterPro"/>
</dbReference>
<dbReference type="InterPro" id="IPR022786">
    <property type="entry name" value="Geminin/Multicilin"/>
</dbReference>
<evidence type="ECO:0000256" key="1">
    <source>
        <dbReference type="SAM" id="Coils"/>
    </source>
</evidence>
<evidence type="ECO:0000313" key="5">
    <source>
        <dbReference type="EMBL" id="CAF4078669.1"/>
    </source>
</evidence>
<proteinExistence type="predicted"/>
<dbReference type="EMBL" id="CAJNOQ010000983">
    <property type="protein sequence ID" value="CAF0857346.1"/>
    <property type="molecule type" value="Genomic_DNA"/>
</dbReference>
<evidence type="ECO:0008006" key="7">
    <source>
        <dbReference type="Google" id="ProtNLM"/>
    </source>
</evidence>
<evidence type="ECO:0000313" key="4">
    <source>
        <dbReference type="EMBL" id="CAF3645042.1"/>
    </source>
</evidence>
<dbReference type="Pfam" id="PF07412">
    <property type="entry name" value="Geminin"/>
    <property type="match status" value="1"/>
</dbReference>
<dbReference type="Proteomes" id="UP000677228">
    <property type="component" value="Unassembled WGS sequence"/>
</dbReference>
<dbReference type="Gene3D" id="1.20.5.1180">
    <property type="entry name" value="Geminin coiled-coil domain"/>
    <property type="match status" value="1"/>
</dbReference>
<dbReference type="Proteomes" id="UP000681722">
    <property type="component" value="Unassembled WGS sequence"/>
</dbReference>
<protein>
    <recommendedName>
        <fullName evidence="7">Geminin</fullName>
    </recommendedName>
</protein>
<gene>
    <name evidence="2" type="ORF">GPM918_LOCUS6399</name>
    <name evidence="3" type="ORF">OVA965_LOCUS27294</name>
    <name evidence="4" type="ORF">SRO942_LOCUS6399</name>
    <name evidence="5" type="ORF">TMI583_LOCUS28039</name>
</gene>
<feature type="coiled-coil region" evidence="1">
    <location>
        <begin position="121"/>
        <end position="151"/>
    </location>
</feature>
<dbReference type="AlphaFoldDB" id="A0A813WR14"/>
<sequence length="186" mass="21245">MSKTPLGDLPVNTFDRQRNANLLLSPLKATKNENYLCSRLSPYRSSPYRLAKQQPTHQTQVSIGVSTDVTIPFVQTEDKQTMTEIVNDGMNMNEQLFDMCVAAVAPESYWKIVAEKRRLAIEETQNENAQLHELINELNKENEQLRGIAEQCQYLNQIVLELIPREGHENVDKSSITRKPTEEGKD</sequence>
<organism evidence="2 6">
    <name type="scientific">Didymodactylos carnosus</name>
    <dbReference type="NCBI Taxonomy" id="1234261"/>
    <lineage>
        <taxon>Eukaryota</taxon>
        <taxon>Metazoa</taxon>
        <taxon>Spiralia</taxon>
        <taxon>Gnathifera</taxon>
        <taxon>Rotifera</taxon>
        <taxon>Eurotatoria</taxon>
        <taxon>Bdelloidea</taxon>
        <taxon>Philodinida</taxon>
        <taxon>Philodinidae</taxon>
        <taxon>Didymodactylos</taxon>
    </lineage>
</organism>
<evidence type="ECO:0000313" key="6">
    <source>
        <dbReference type="Proteomes" id="UP000663829"/>
    </source>
</evidence>
<dbReference type="EMBL" id="CAJOBA010039515">
    <property type="protein sequence ID" value="CAF4078669.1"/>
    <property type="molecule type" value="Genomic_DNA"/>
</dbReference>
<evidence type="ECO:0000313" key="2">
    <source>
        <dbReference type="EMBL" id="CAF0857346.1"/>
    </source>
</evidence>
<name>A0A813WR14_9BILA</name>
<dbReference type="OrthoDB" id="10043826at2759"/>
<dbReference type="Proteomes" id="UP000663829">
    <property type="component" value="Unassembled WGS sequence"/>
</dbReference>
<keyword evidence="1" id="KW-0175">Coiled coil</keyword>
<keyword evidence="6" id="KW-1185">Reference proteome</keyword>
<dbReference type="EMBL" id="CAJNOK010017953">
    <property type="protein sequence ID" value="CAF1273374.1"/>
    <property type="molecule type" value="Genomic_DNA"/>
</dbReference>
<comment type="caution">
    <text evidence="2">The sequence shown here is derived from an EMBL/GenBank/DDBJ whole genome shotgun (WGS) entry which is preliminary data.</text>
</comment>
<reference evidence="2" key="1">
    <citation type="submission" date="2021-02" db="EMBL/GenBank/DDBJ databases">
        <authorList>
            <person name="Nowell W R."/>
        </authorList>
    </citation>
    <scope>NUCLEOTIDE SEQUENCE</scope>
</reference>
<accession>A0A813WR14</accession>
<dbReference type="SUPFAM" id="SSF111469">
    <property type="entry name" value="Geminin coiled-coil domain"/>
    <property type="match status" value="1"/>
</dbReference>
<evidence type="ECO:0000313" key="3">
    <source>
        <dbReference type="EMBL" id="CAF1273374.1"/>
    </source>
</evidence>
<dbReference type="EMBL" id="CAJOBC010000983">
    <property type="protein sequence ID" value="CAF3645042.1"/>
    <property type="molecule type" value="Genomic_DNA"/>
</dbReference>